<evidence type="ECO:0000313" key="2">
    <source>
        <dbReference type="Proteomes" id="UP000679779"/>
    </source>
</evidence>
<keyword evidence="2" id="KW-1185">Reference proteome</keyword>
<proteinExistence type="predicted"/>
<organism evidence="1 2">
    <name type="scientific">Paenibacillus albilobatus</name>
    <dbReference type="NCBI Taxonomy" id="2716884"/>
    <lineage>
        <taxon>Bacteria</taxon>
        <taxon>Bacillati</taxon>
        <taxon>Bacillota</taxon>
        <taxon>Bacilli</taxon>
        <taxon>Bacillales</taxon>
        <taxon>Paenibacillaceae</taxon>
        <taxon>Paenibacillus</taxon>
    </lineage>
</organism>
<name>A0A919XN78_9BACL</name>
<dbReference type="RefSeq" id="WP_212958651.1">
    <property type="nucleotide sequence ID" value="NZ_BORQ01000007.1"/>
</dbReference>
<dbReference type="AlphaFoldDB" id="A0A919XN78"/>
<sequence>MKAEIEQRVTKLYYFQEVMRLSYSDAVEAYEAFGKHDESTMYGIALGYLAMAQQSHLELKRIYWESDLSHYEIESYFTAFEDYAFQFKQVITEKDRNISWLVGTREKLIECWKSTDEFIRNWINDNIPKRS</sequence>
<reference evidence="1" key="1">
    <citation type="submission" date="2021-03" db="EMBL/GenBank/DDBJ databases">
        <title>Antimicrobial resistance genes in bacteria isolated from Japanese honey, and their potential for conferring macrolide and lincosamide resistance in the American foulbrood pathogen Paenibacillus larvae.</title>
        <authorList>
            <person name="Okamoto M."/>
            <person name="Kumagai M."/>
            <person name="Kanamori H."/>
            <person name="Takamatsu D."/>
        </authorList>
    </citation>
    <scope>NUCLEOTIDE SEQUENCE</scope>
    <source>
        <strain evidence="1">J2TS6</strain>
    </source>
</reference>
<dbReference type="Proteomes" id="UP000679779">
    <property type="component" value="Unassembled WGS sequence"/>
</dbReference>
<dbReference type="EMBL" id="BORQ01000007">
    <property type="protein sequence ID" value="GIO33757.1"/>
    <property type="molecule type" value="Genomic_DNA"/>
</dbReference>
<comment type="caution">
    <text evidence="1">The sequence shown here is derived from an EMBL/GenBank/DDBJ whole genome shotgun (WGS) entry which is preliminary data.</text>
</comment>
<protein>
    <submittedName>
        <fullName evidence="1">Uncharacterized protein</fullName>
    </submittedName>
</protein>
<gene>
    <name evidence="1" type="ORF">J2TS6_48980</name>
</gene>
<accession>A0A919XN78</accession>
<evidence type="ECO:0000313" key="1">
    <source>
        <dbReference type="EMBL" id="GIO33757.1"/>
    </source>
</evidence>